<proteinExistence type="predicted"/>
<dbReference type="EMBL" id="PZJH01000001">
    <property type="protein sequence ID" value="RAK46722.1"/>
    <property type="molecule type" value="Genomic_DNA"/>
</dbReference>
<feature type="transmembrane region" description="Helical" evidence="1">
    <location>
        <begin position="12"/>
        <end position="31"/>
    </location>
</feature>
<protein>
    <recommendedName>
        <fullName evidence="4">DUF2140 domain-containing protein</fullName>
    </recommendedName>
</protein>
<dbReference type="Proteomes" id="UP000249808">
    <property type="component" value="Unassembled WGS sequence"/>
</dbReference>
<sequence>MDIMTKAIKHPVWFILFILLLCINIYSIFWARQIFSEPFQIKAIPSFEMGSKDQMILSEKTIKHFITMDDKNTKIKLKDHFIWIDAKSKFMTLDVQTKIKTTPKVIAPGVLALNIERIDIGRLPLSKQKALRIVDKYGDLPKEVTLDEENKRFIYTLGIQEVGDTKILLKKIDNEKAWHFDLKIKE</sequence>
<dbReference type="AlphaFoldDB" id="A0A327ZWX4"/>
<organism evidence="2 3">
    <name type="scientific">Macrococcus epidermidis</name>
    <dbReference type="NCBI Taxonomy" id="1902580"/>
    <lineage>
        <taxon>Bacteria</taxon>
        <taxon>Bacillati</taxon>
        <taxon>Bacillota</taxon>
        <taxon>Bacilli</taxon>
        <taxon>Bacillales</taxon>
        <taxon>Staphylococcaceae</taxon>
        <taxon>Macrococcus</taxon>
    </lineage>
</organism>
<keyword evidence="1" id="KW-1133">Transmembrane helix</keyword>
<gene>
    <name evidence="2" type="ORF">BHU61_04480</name>
</gene>
<keyword evidence="3" id="KW-1185">Reference proteome</keyword>
<dbReference type="InterPro" id="IPR018672">
    <property type="entry name" value="DUF2140"/>
</dbReference>
<dbReference type="Pfam" id="PF09911">
    <property type="entry name" value="DUF2140"/>
    <property type="match status" value="1"/>
</dbReference>
<accession>A0A327ZWX4</accession>
<name>A0A327ZWX4_9STAP</name>
<keyword evidence="1" id="KW-0472">Membrane</keyword>
<reference evidence="2 3" key="1">
    <citation type="journal article" date="2018" name="Front. Microbiol.">
        <title>Description and Comparative Genomics of Macrococcus caseolyticus subsp. hominis subsp. nov., Macrococcus goetzii sp. nov., Macrococcus epidermidis sp. nov., and Macrococcus bohemicus sp. nov., Novel Macrococci From Human Clinical Material With Virulence Potential and Suspected Uptake of Foreign DNA by Natural Transformation.</title>
        <authorList>
            <person name="Maslanova I."/>
            <person name="Wertheimer Z."/>
            <person name="Sedlacek I."/>
            <person name="Svec P."/>
            <person name="Indrakova A."/>
            <person name="Kovarovic V."/>
            <person name="Schumann P."/>
            <person name="Sproer C."/>
            <person name="Kralova S."/>
            <person name="Sedo O."/>
            <person name="Kristofova L."/>
            <person name="Vrbovska V."/>
            <person name="Fuzik T."/>
            <person name="Petras P."/>
            <person name="Zdrahal Z."/>
            <person name="Ruzickova V."/>
            <person name="Doskar J."/>
            <person name="Pantucek R."/>
        </authorList>
    </citation>
    <scope>NUCLEOTIDE SEQUENCE [LARGE SCALE GENOMIC DNA]</scope>
    <source>
        <strain evidence="2 3">01/688</strain>
    </source>
</reference>
<keyword evidence="1" id="KW-0812">Transmembrane</keyword>
<evidence type="ECO:0008006" key="4">
    <source>
        <dbReference type="Google" id="ProtNLM"/>
    </source>
</evidence>
<evidence type="ECO:0000313" key="2">
    <source>
        <dbReference type="EMBL" id="RAK46722.1"/>
    </source>
</evidence>
<evidence type="ECO:0000313" key="3">
    <source>
        <dbReference type="Proteomes" id="UP000249808"/>
    </source>
</evidence>
<comment type="caution">
    <text evidence="2">The sequence shown here is derived from an EMBL/GenBank/DDBJ whole genome shotgun (WGS) entry which is preliminary data.</text>
</comment>
<evidence type="ECO:0000256" key="1">
    <source>
        <dbReference type="SAM" id="Phobius"/>
    </source>
</evidence>